<dbReference type="InterPro" id="IPR013078">
    <property type="entry name" value="His_Pase_superF_clade-1"/>
</dbReference>
<keyword evidence="1" id="KW-0378">Hydrolase</keyword>
<organism evidence="1 2">
    <name type="scientific">Rubellimicrobium aerolatum</name>
    <dbReference type="NCBI Taxonomy" id="490979"/>
    <lineage>
        <taxon>Bacteria</taxon>
        <taxon>Pseudomonadati</taxon>
        <taxon>Pseudomonadota</taxon>
        <taxon>Alphaproteobacteria</taxon>
        <taxon>Rhodobacterales</taxon>
        <taxon>Roseobacteraceae</taxon>
        <taxon>Rubellimicrobium</taxon>
    </lineage>
</organism>
<dbReference type="EC" id="3.1.3.-" evidence="1"/>
<dbReference type="EMBL" id="JBHSNA010000005">
    <property type="protein sequence ID" value="MFC5566393.1"/>
    <property type="molecule type" value="Genomic_DNA"/>
</dbReference>
<gene>
    <name evidence="1" type="ORF">ACFPOC_08160</name>
</gene>
<dbReference type="InterPro" id="IPR029033">
    <property type="entry name" value="His_PPase_superfam"/>
</dbReference>
<name>A0ABW0SBS6_9RHOB</name>
<dbReference type="SMART" id="SM00855">
    <property type="entry name" value="PGAM"/>
    <property type="match status" value="1"/>
</dbReference>
<sequence>MMDLPEILLARHGETEWNREGRFQGARDSDLTERGRAQALAMGEALRSWGVDARSHGAWTSPQGRARDTARLMLDSLGVAAEEEPDLVEIGMGAWTGLLRTEVEVRWPGPAGESLLEFYARCPGGEPLAEVATRAARVLARVRRPTVLVTHGITLRVLCSLALGRPLTEAGGYPLRQGDLVRIAKGRMEIVPGGAARLPGPAPAANHDLTPGG</sequence>
<dbReference type="InterPro" id="IPR001345">
    <property type="entry name" value="PG/BPGM_mutase_AS"/>
</dbReference>
<dbReference type="SUPFAM" id="SSF53254">
    <property type="entry name" value="Phosphoglycerate mutase-like"/>
    <property type="match status" value="1"/>
</dbReference>
<dbReference type="RefSeq" id="WP_209840002.1">
    <property type="nucleotide sequence ID" value="NZ_JAGGJP010000006.1"/>
</dbReference>
<accession>A0ABW0SBS6</accession>
<evidence type="ECO:0000313" key="1">
    <source>
        <dbReference type="EMBL" id="MFC5566393.1"/>
    </source>
</evidence>
<dbReference type="Gene3D" id="3.40.50.1240">
    <property type="entry name" value="Phosphoglycerate mutase-like"/>
    <property type="match status" value="1"/>
</dbReference>
<dbReference type="Pfam" id="PF00300">
    <property type="entry name" value="His_Phos_1"/>
    <property type="match status" value="1"/>
</dbReference>
<keyword evidence="2" id="KW-1185">Reference proteome</keyword>
<dbReference type="Proteomes" id="UP001596056">
    <property type="component" value="Unassembled WGS sequence"/>
</dbReference>
<protein>
    <submittedName>
        <fullName evidence="1">Histidine phosphatase family protein</fullName>
        <ecNumber evidence="1">3.1.3.-</ecNumber>
    </submittedName>
</protein>
<evidence type="ECO:0000313" key="2">
    <source>
        <dbReference type="Proteomes" id="UP001596056"/>
    </source>
</evidence>
<reference evidence="2" key="1">
    <citation type="journal article" date="2019" name="Int. J. Syst. Evol. Microbiol.">
        <title>The Global Catalogue of Microorganisms (GCM) 10K type strain sequencing project: providing services to taxonomists for standard genome sequencing and annotation.</title>
        <authorList>
            <consortium name="The Broad Institute Genomics Platform"/>
            <consortium name="The Broad Institute Genome Sequencing Center for Infectious Disease"/>
            <person name="Wu L."/>
            <person name="Ma J."/>
        </authorList>
    </citation>
    <scope>NUCLEOTIDE SEQUENCE [LARGE SCALE GENOMIC DNA]</scope>
    <source>
        <strain evidence="2">KACC 11588</strain>
    </source>
</reference>
<comment type="caution">
    <text evidence="1">The sequence shown here is derived from an EMBL/GenBank/DDBJ whole genome shotgun (WGS) entry which is preliminary data.</text>
</comment>
<dbReference type="InterPro" id="IPR050275">
    <property type="entry name" value="PGM_Phosphatase"/>
</dbReference>
<dbReference type="PANTHER" id="PTHR48100">
    <property type="entry name" value="BROAD-SPECIFICITY PHOSPHATASE YOR283W-RELATED"/>
    <property type="match status" value="1"/>
</dbReference>
<dbReference type="CDD" id="cd07067">
    <property type="entry name" value="HP_PGM_like"/>
    <property type="match status" value="1"/>
</dbReference>
<dbReference type="PROSITE" id="PS00175">
    <property type="entry name" value="PG_MUTASE"/>
    <property type="match status" value="1"/>
</dbReference>
<proteinExistence type="predicted"/>
<dbReference type="GO" id="GO:0016787">
    <property type="term" value="F:hydrolase activity"/>
    <property type="evidence" value="ECO:0007669"/>
    <property type="project" value="UniProtKB-KW"/>
</dbReference>